<dbReference type="Pfam" id="PF08264">
    <property type="entry name" value="Anticodon_1"/>
    <property type="match status" value="1"/>
</dbReference>
<dbReference type="Pfam" id="PF19302">
    <property type="entry name" value="DUF5915"/>
    <property type="match status" value="1"/>
</dbReference>
<dbReference type="GO" id="GO:0002161">
    <property type="term" value="F:aminoacyl-tRNA deacylase activity"/>
    <property type="evidence" value="ECO:0007669"/>
    <property type="project" value="InterPro"/>
</dbReference>
<evidence type="ECO:0000256" key="2">
    <source>
        <dbReference type="ARBA" id="ARBA00022490"/>
    </source>
</evidence>
<keyword evidence="2" id="KW-0963">Cytoplasm</keyword>
<evidence type="ECO:0000256" key="5">
    <source>
        <dbReference type="ARBA" id="ARBA00022741"/>
    </source>
</evidence>
<keyword evidence="6" id="KW-0862">Zinc</keyword>
<dbReference type="SUPFAM" id="SSF47323">
    <property type="entry name" value="Anticodon-binding domain of a subclass of class I aminoacyl-tRNA synthetases"/>
    <property type="match status" value="1"/>
</dbReference>
<dbReference type="CDD" id="cd07961">
    <property type="entry name" value="Anticodon_Ia_Ile_ABEc"/>
    <property type="match status" value="1"/>
</dbReference>
<keyword evidence="5" id="KW-0547">Nucleotide-binding</keyword>
<dbReference type="PANTHER" id="PTHR42780:SF1">
    <property type="entry name" value="ISOLEUCINE--TRNA LIGASE, CYTOPLASMIC"/>
    <property type="match status" value="1"/>
</dbReference>
<dbReference type="InterPro" id="IPR033709">
    <property type="entry name" value="Anticodon_Ile_ABEc"/>
</dbReference>
<evidence type="ECO:0000256" key="11">
    <source>
        <dbReference type="SAM" id="MobiDB-lite"/>
    </source>
</evidence>
<keyword evidence="9" id="KW-0030">Aminoacyl-tRNA synthetase</keyword>
<dbReference type="FunFam" id="3.40.50.620:FF:000075">
    <property type="entry name" value="Isoleucine--tRNA ligase"/>
    <property type="match status" value="1"/>
</dbReference>
<evidence type="ECO:0000256" key="1">
    <source>
        <dbReference type="ARBA" id="ARBA00013165"/>
    </source>
</evidence>
<feature type="domain" description="Aminoacyl-tRNA synthetase class Ia" evidence="12">
    <location>
        <begin position="32"/>
        <end position="670"/>
    </location>
</feature>
<dbReference type="InterPro" id="IPR001412">
    <property type="entry name" value="aa-tRNA-synth_I_CS"/>
</dbReference>
<dbReference type="Pfam" id="PF00133">
    <property type="entry name" value="tRNA-synt_1"/>
    <property type="match status" value="1"/>
</dbReference>
<dbReference type="EC" id="6.1.1.5" evidence="1"/>
<name>A0A6J6CK64_9ZZZZ</name>
<evidence type="ECO:0000259" key="13">
    <source>
        <dbReference type="Pfam" id="PF08264"/>
    </source>
</evidence>
<evidence type="ECO:0000256" key="10">
    <source>
        <dbReference type="ARBA" id="ARBA00048359"/>
    </source>
</evidence>
<keyword evidence="4" id="KW-0479">Metal-binding</keyword>
<keyword evidence="7" id="KW-0067">ATP-binding</keyword>
<dbReference type="GO" id="GO:0005524">
    <property type="term" value="F:ATP binding"/>
    <property type="evidence" value="ECO:0007669"/>
    <property type="project" value="UniProtKB-KW"/>
</dbReference>
<evidence type="ECO:0000256" key="8">
    <source>
        <dbReference type="ARBA" id="ARBA00022917"/>
    </source>
</evidence>
<evidence type="ECO:0000256" key="4">
    <source>
        <dbReference type="ARBA" id="ARBA00022723"/>
    </source>
</evidence>
<dbReference type="AlphaFoldDB" id="A0A6J6CK64"/>
<dbReference type="HAMAP" id="MF_02003">
    <property type="entry name" value="Ile_tRNA_synth_type2"/>
    <property type="match status" value="1"/>
</dbReference>
<sequence length="1095" mass="122472">MSLPPSDASSESDQPYPTVPTRGDFPAIERRILERWDEQNTFERSVDQVPSTGTAGTEFVFYDGPPFANGLPHYGHLLTGYVKDVVPRYQTMLGKRVERRFGWDCHGLPAEMQTEKELGVSGRVAITEYGIDKFNDQCRSSVLQFTQEWERYVSRQARWVDFENDYKTMDATYMESVIWAFSQLYEKGLIYEAYRVMPYSWAAETPLSNFEIRLDDATRPRQDPALTVAFSLEAIGGEAADLPDSLQGEDGTEIWAWTTTPWTLPSNLALAVGPEVTYAVVEIVSGSRAGRRVVIGANAVAKYEHELGDGHRVIAHLAGSELAGLRYRPLFEYFATHANSFRVLVDEYVTDDDGTGVVHMAPGFGEDDQRVCEANGIVLVCPVDDSGRFTSEVTDYEAQNVFDANPVIITDLKQAGIVIRHDTYDHNYPHCWRTDTPIIYKAVSSWYVEVTAIRDRLVELNQEINWIPGHVKDGQFGKWLEGARDWSISRNRFWGSPIPVWRSDSPEYPRIDVYGSLDDIERDFGVRPKNLHRPFIDDLTRPNPDDPSGESTMRRVSEVFDCWFESGSMPFAQVHYPFENQQWFEEHSPADFIVEYIAQSRGWFYTLHVLSGALFDRPAFSNVICHGVVLDNEGRKLSKKLRNYPDPVEVFESHGSDALRWYLMSSPILRGGDLRIATDASDITEVVRLVINPIWNAYSFFTLYANADGYTAQRRTDATGLLDRYILAKTAALIDSVTGRMDSYDIAGACADVQMFLDALNNWYIRRSRERFWAPGGGTDSVTEQNKQDAYDTLFTVLTTLVKVAAPLLPLVAEEIYLGLCGEGPQGDASVHLEHWPDSSEFVHDPDLVTHMDQVREVCSVALGLREDRRLRARLPLSKLTVASRTTSGLTELTSLIRDEVNVKEVVLTDDLTSVGQFILRPRAAVLGPRLGKAVQQVIQAAKAGDWVQNPDGSVTVAEQVLDPTEFELALEPREGVAAAPLRGSDAVVELDVEVTDELAAEGMARDLVRMVQQARKDEGLQVTDRIQLNLLLPPEVAEGIDPHMKWMSDQVLATSTVVTVATEDQSASSADSADPLPHGGQIDGHSVWLSVTAV</sequence>
<feature type="domain" description="Methionyl/Valyl/Leucyl/Isoleucyl-tRNA synthetase anticodon-binding" evidence="13">
    <location>
        <begin position="723"/>
        <end position="879"/>
    </location>
</feature>
<dbReference type="Gene3D" id="3.40.50.620">
    <property type="entry name" value="HUPs"/>
    <property type="match status" value="2"/>
</dbReference>
<dbReference type="EMBL" id="CAEZSF010000202">
    <property type="protein sequence ID" value="CAB4551525.1"/>
    <property type="molecule type" value="Genomic_DNA"/>
</dbReference>
<comment type="catalytic activity">
    <reaction evidence="10">
        <text>tRNA(Ile) + L-isoleucine + ATP = L-isoleucyl-tRNA(Ile) + AMP + diphosphate</text>
        <dbReference type="Rhea" id="RHEA:11060"/>
        <dbReference type="Rhea" id="RHEA-COMP:9666"/>
        <dbReference type="Rhea" id="RHEA-COMP:9695"/>
        <dbReference type="ChEBI" id="CHEBI:30616"/>
        <dbReference type="ChEBI" id="CHEBI:33019"/>
        <dbReference type="ChEBI" id="CHEBI:58045"/>
        <dbReference type="ChEBI" id="CHEBI:78442"/>
        <dbReference type="ChEBI" id="CHEBI:78528"/>
        <dbReference type="ChEBI" id="CHEBI:456215"/>
        <dbReference type="EC" id="6.1.1.5"/>
    </reaction>
</comment>
<dbReference type="InterPro" id="IPR009080">
    <property type="entry name" value="tRNAsynth_Ia_anticodon-bd"/>
</dbReference>
<proteinExistence type="inferred from homology"/>
<evidence type="ECO:0000256" key="9">
    <source>
        <dbReference type="ARBA" id="ARBA00023146"/>
    </source>
</evidence>
<evidence type="ECO:0000256" key="6">
    <source>
        <dbReference type="ARBA" id="ARBA00022833"/>
    </source>
</evidence>
<accession>A0A6J6CK64</accession>
<gene>
    <name evidence="14" type="ORF">UFOPK1358_01655</name>
</gene>
<dbReference type="PANTHER" id="PTHR42780">
    <property type="entry name" value="SOLEUCYL-TRNA SYNTHETASE"/>
    <property type="match status" value="1"/>
</dbReference>
<dbReference type="InterPro" id="IPR009008">
    <property type="entry name" value="Val/Leu/Ile-tRNA-synth_edit"/>
</dbReference>
<reference evidence="14" key="1">
    <citation type="submission" date="2020-05" db="EMBL/GenBank/DDBJ databases">
        <authorList>
            <person name="Chiriac C."/>
            <person name="Salcher M."/>
            <person name="Ghai R."/>
            <person name="Kavagutti S V."/>
        </authorList>
    </citation>
    <scope>NUCLEOTIDE SEQUENCE</scope>
</reference>
<dbReference type="SUPFAM" id="SSF52374">
    <property type="entry name" value="Nucleotidylyl transferase"/>
    <property type="match status" value="1"/>
</dbReference>
<dbReference type="GO" id="GO:0004822">
    <property type="term" value="F:isoleucine-tRNA ligase activity"/>
    <property type="evidence" value="ECO:0007669"/>
    <property type="project" value="UniProtKB-EC"/>
</dbReference>
<dbReference type="CDD" id="cd00818">
    <property type="entry name" value="IleRS_core"/>
    <property type="match status" value="1"/>
</dbReference>
<dbReference type="NCBIfam" id="TIGR00392">
    <property type="entry name" value="ileS"/>
    <property type="match status" value="1"/>
</dbReference>
<evidence type="ECO:0000256" key="7">
    <source>
        <dbReference type="ARBA" id="ARBA00022840"/>
    </source>
</evidence>
<dbReference type="SUPFAM" id="SSF50677">
    <property type="entry name" value="ValRS/IleRS/LeuRS editing domain"/>
    <property type="match status" value="1"/>
</dbReference>
<keyword evidence="3" id="KW-0436">Ligase</keyword>
<dbReference type="InterPro" id="IPR002301">
    <property type="entry name" value="Ile-tRNA-ligase"/>
</dbReference>
<dbReference type="InterPro" id="IPR023586">
    <property type="entry name" value="Ile-tRNA-ligase_type2"/>
</dbReference>
<keyword evidence="8" id="KW-0648">Protein biosynthesis</keyword>
<dbReference type="InterPro" id="IPR013155">
    <property type="entry name" value="M/V/L/I-tRNA-synth_anticd-bd"/>
</dbReference>
<dbReference type="PRINTS" id="PR00984">
    <property type="entry name" value="TRNASYNTHILE"/>
</dbReference>
<dbReference type="GO" id="GO:0000049">
    <property type="term" value="F:tRNA binding"/>
    <property type="evidence" value="ECO:0007669"/>
    <property type="project" value="InterPro"/>
</dbReference>
<protein>
    <recommendedName>
        <fullName evidence="1">isoleucine--tRNA ligase</fullName>
        <ecNumber evidence="1">6.1.1.5</ecNumber>
    </recommendedName>
</protein>
<dbReference type="GO" id="GO:0046872">
    <property type="term" value="F:metal ion binding"/>
    <property type="evidence" value="ECO:0007669"/>
    <property type="project" value="UniProtKB-KW"/>
</dbReference>
<evidence type="ECO:0000313" key="14">
    <source>
        <dbReference type="EMBL" id="CAB4551525.1"/>
    </source>
</evidence>
<dbReference type="GO" id="GO:0006428">
    <property type="term" value="P:isoleucyl-tRNA aminoacylation"/>
    <property type="evidence" value="ECO:0007669"/>
    <property type="project" value="InterPro"/>
</dbReference>
<organism evidence="14">
    <name type="scientific">freshwater metagenome</name>
    <dbReference type="NCBI Taxonomy" id="449393"/>
    <lineage>
        <taxon>unclassified sequences</taxon>
        <taxon>metagenomes</taxon>
        <taxon>ecological metagenomes</taxon>
    </lineage>
</organism>
<dbReference type="PROSITE" id="PS00178">
    <property type="entry name" value="AA_TRNA_LIGASE_I"/>
    <property type="match status" value="1"/>
</dbReference>
<dbReference type="InterPro" id="IPR014729">
    <property type="entry name" value="Rossmann-like_a/b/a_fold"/>
</dbReference>
<evidence type="ECO:0000259" key="12">
    <source>
        <dbReference type="Pfam" id="PF00133"/>
    </source>
</evidence>
<dbReference type="Gene3D" id="1.10.730.10">
    <property type="entry name" value="Isoleucyl-tRNA Synthetase, Domain 1"/>
    <property type="match status" value="1"/>
</dbReference>
<dbReference type="InterPro" id="IPR002300">
    <property type="entry name" value="aa-tRNA-synth_Ia"/>
</dbReference>
<feature type="region of interest" description="Disordered" evidence="11">
    <location>
        <begin position="1"/>
        <end position="24"/>
    </location>
</feature>
<evidence type="ECO:0000256" key="3">
    <source>
        <dbReference type="ARBA" id="ARBA00022598"/>
    </source>
</evidence>